<dbReference type="KEGG" id="gaz:Pan241w_39880"/>
<protein>
    <submittedName>
        <fullName evidence="2">Molybdopterin-guanine dinucleotide biosynthesis protein MobA</fullName>
    </submittedName>
</protein>
<dbReference type="AlphaFoldDB" id="A0A517RJ38"/>
<organism evidence="2 3">
    <name type="scientific">Gimesia alba</name>
    <dbReference type="NCBI Taxonomy" id="2527973"/>
    <lineage>
        <taxon>Bacteria</taxon>
        <taxon>Pseudomonadati</taxon>
        <taxon>Planctomycetota</taxon>
        <taxon>Planctomycetia</taxon>
        <taxon>Planctomycetales</taxon>
        <taxon>Planctomycetaceae</taxon>
        <taxon>Gimesia</taxon>
    </lineage>
</organism>
<dbReference type="SUPFAM" id="SSF53448">
    <property type="entry name" value="Nucleotide-diphospho-sugar transferases"/>
    <property type="match status" value="1"/>
</dbReference>
<evidence type="ECO:0000313" key="3">
    <source>
        <dbReference type="Proteomes" id="UP000317171"/>
    </source>
</evidence>
<dbReference type="InterPro" id="IPR029044">
    <property type="entry name" value="Nucleotide-diphossugar_trans"/>
</dbReference>
<gene>
    <name evidence="2" type="ORF">Pan241w_39880</name>
</gene>
<dbReference type="GO" id="GO:0016779">
    <property type="term" value="F:nucleotidyltransferase activity"/>
    <property type="evidence" value="ECO:0007669"/>
    <property type="project" value="UniProtKB-ARBA"/>
</dbReference>
<reference evidence="2 3" key="1">
    <citation type="submission" date="2019-02" db="EMBL/GenBank/DDBJ databases">
        <title>Deep-cultivation of Planctomycetes and their phenomic and genomic characterization uncovers novel biology.</title>
        <authorList>
            <person name="Wiegand S."/>
            <person name="Jogler M."/>
            <person name="Boedeker C."/>
            <person name="Pinto D."/>
            <person name="Vollmers J."/>
            <person name="Rivas-Marin E."/>
            <person name="Kohn T."/>
            <person name="Peeters S.H."/>
            <person name="Heuer A."/>
            <person name="Rast P."/>
            <person name="Oberbeckmann S."/>
            <person name="Bunk B."/>
            <person name="Jeske O."/>
            <person name="Meyerdierks A."/>
            <person name="Storesund J.E."/>
            <person name="Kallscheuer N."/>
            <person name="Luecker S."/>
            <person name="Lage O.M."/>
            <person name="Pohl T."/>
            <person name="Merkel B.J."/>
            <person name="Hornburger P."/>
            <person name="Mueller R.-W."/>
            <person name="Bruemmer F."/>
            <person name="Labrenz M."/>
            <person name="Spormann A.M."/>
            <person name="Op den Camp H."/>
            <person name="Overmann J."/>
            <person name="Amann R."/>
            <person name="Jetten M.S.M."/>
            <person name="Mascher T."/>
            <person name="Medema M.H."/>
            <person name="Devos D.P."/>
            <person name="Kaster A.-K."/>
            <person name="Ovreas L."/>
            <person name="Rohde M."/>
            <person name="Galperin M.Y."/>
            <person name="Jogler C."/>
        </authorList>
    </citation>
    <scope>NUCLEOTIDE SEQUENCE [LARGE SCALE GENOMIC DNA]</scope>
    <source>
        <strain evidence="2 3">Pan241w</strain>
    </source>
</reference>
<dbReference type="Pfam" id="PF12804">
    <property type="entry name" value="NTP_transf_3"/>
    <property type="match status" value="1"/>
</dbReference>
<sequence length="189" mass="22100">MGTHKLLLTLGKETVIQRLVHGLSAPFITRIVIVARKEDDRLKDHLSDMDLDLVQPDVDPPDMKRSVQIGLKWIDEHYQPSEQDSWLLIPADHPVLKREVLEVLYQAWKQCQADVMIPTFQNQKGHPAFFRWPVSKDVFELQDDEGINALWKKHRVQPDLFECDFPEILIDLDTPEDFESVQQQFSEDF</sequence>
<evidence type="ECO:0000313" key="2">
    <source>
        <dbReference type="EMBL" id="QDT43884.1"/>
    </source>
</evidence>
<evidence type="ECO:0000259" key="1">
    <source>
        <dbReference type="Pfam" id="PF12804"/>
    </source>
</evidence>
<name>A0A517RJ38_9PLAN</name>
<dbReference type="PANTHER" id="PTHR43777:SF1">
    <property type="entry name" value="MOLYBDENUM COFACTOR CYTIDYLYLTRANSFERASE"/>
    <property type="match status" value="1"/>
</dbReference>
<dbReference type="Proteomes" id="UP000317171">
    <property type="component" value="Chromosome"/>
</dbReference>
<dbReference type="Gene3D" id="3.90.550.10">
    <property type="entry name" value="Spore Coat Polysaccharide Biosynthesis Protein SpsA, Chain A"/>
    <property type="match status" value="1"/>
</dbReference>
<feature type="domain" description="MobA-like NTP transferase" evidence="1">
    <location>
        <begin position="1"/>
        <end position="154"/>
    </location>
</feature>
<keyword evidence="3" id="KW-1185">Reference proteome</keyword>
<accession>A0A517RJ38</accession>
<dbReference type="EMBL" id="CP036269">
    <property type="protein sequence ID" value="QDT43884.1"/>
    <property type="molecule type" value="Genomic_DNA"/>
</dbReference>
<proteinExistence type="predicted"/>
<dbReference type="PANTHER" id="PTHR43777">
    <property type="entry name" value="MOLYBDENUM COFACTOR CYTIDYLYLTRANSFERASE"/>
    <property type="match status" value="1"/>
</dbReference>
<dbReference type="InterPro" id="IPR025877">
    <property type="entry name" value="MobA-like_NTP_Trfase"/>
</dbReference>